<evidence type="ECO:0000259" key="3">
    <source>
        <dbReference type="Pfam" id="PF15983"/>
    </source>
</evidence>
<feature type="region of interest" description="Disordered" evidence="1">
    <location>
        <begin position="194"/>
        <end position="215"/>
    </location>
</feature>
<evidence type="ECO:0000259" key="4">
    <source>
        <dbReference type="Pfam" id="PF22125"/>
    </source>
</evidence>
<dbReference type="PROSITE" id="PS51257">
    <property type="entry name" value="PROKAR_LIPOPROTEIN"/>
    <property type="match status" value="1"/>
</dbReference>
<feature type="domain" description="DUF4767" evidence="3">
    <location>
        <begin position="62"/>
        <end position="191"/>
    </location>
</feature>
<evidence type="ECO:0000256" key="1">
    <source>
        <dbReference type="SAM" id="MobiDB-lite"/>
    </source>
</evidence>
<feature type="signal peptide" evidence="2">
    <location>
        <begin position="1"/>
        <end position="24"/>
    </location>
</feature>
<dbReference type="InterPro" id="IPR054365">
    <property type="entry name" value="Lreu_0056-like"/>
</dbReference>
<dbReference type="AlphaFoldDB" id="A0A9Q5G8L4"/>
<feature type="compositionally biased region" description="Polar residues" evidence="1">
    <location>
        <begin position="29"/>
        <end position="41"/>
    </location>
</feature>
<dbReference type="Pfam" id="PF22125">
    <property type="entry name" value="Lreu_0056_like"/>
    <property type="match status" value="1"/>
</dbReference>
<dbReference type="CDD" id="cd15778">
    <property type="entry name" value="Lreu_0056_like"/>
    <property type="match status" value="1"/>
</dbReference>
<sequence>MKKKFLTGLIAAAALLTLTGCQSHKTATVKKTSGVGSVRRTNNTDRKFGHRGGSESNTNDSNVWNSDKQDKLDDFFDEWADTMDQEYDKYDGSGQIKTAAGEEFPKDFNRVQVNGKKMSIAYEPDGRGNNEYNVVAIYNYDKDQGASHITYFFAFHDGQPIVLVDETTNGDYVQAKETANKDLINGFNAIAAGKDASMPDSDKDSNESDDDDNDEDTKLIGVFVGLLKSGDWFKDGLKDGHMYYGTDWDYKGPVDGYDYITANGDPTSYFWFKQDGDDITVKFVNPGKGQSVAEAPMKTEHYTVSRLKQDYYVNSGQKQEVNGYVKALKPVEDAN</sequence>
<accession>A0A9Q5G8L4</accession>
<dbReference type="EMBL" id="WCGB01000075">
    <property type="protein sequence ID" value="NRN92450.1"/>
    <property type="molecule type" value="Genomic_DNA"/>
</dbReference>
<gene>
    <name evidence="5" type="ORF">IMAU50013_02016</name>
</gene>
<protein>
    <recommendedName>
        <fullName evidence="7">DUF4767 domain-containing protein</fullName>
    </recommendedName>
</protein>
<proteinExistence type="predicted"/>
<reference evidence="5" key="1">
    <citation type="submission" date="2019-09" db="EMBL/GenBank/DDBJ databases">
        <title>Comparative genomic analysis of Lactobacillus helveticus.</title>
        <authorList>
            <person name="Zhang H."/>
            <person name="Chen Y."/>
            <person name="Zhong Z."/>
        </authorList>
    </citation>
    <scope>NUCLEOTIDE SEQUENCE</scope>
    <source>
        <strain evidence="5">IMAU50013</strain>
    </source>
</reference>
<keyword evidence="2" id="KW-0732">Signal</keyword>
<evidence type="ECO:0000313" key="6">
    <source>
        <dbReference type="Proteomes" id="UP000601587"/>
    </source>
</evidence>
<name>A0A9Q5G8L4_LACHE</name>
<dbReference type="Pfam" id="PF15983">
    <property type="entry name" value="DUF4767"/>
    <property type="match status" value="1"/>
</dbReference>
<organism evidence="5 6">
    <name type="scientific">Lactobacillus helveticus</name>
    <name type="common">Lactobacillus suntoryeus</name>
    <dbReference type="NCBI Taxonomy" id="1587"/>
    <lineage>
        <taxon>Bacteria</taxon>
        <taxon>Bacillati</taxon>
        <taxon>Bacillota</taxon>
        <taxon>Bacilli</taxon>
        <taxon>Lactobacillales</taxon>
        <taxon>Lactobacillaceae</taxon>
        <taxon>Lactobacillus</taxon>
    </lineage>
</organism>
<comment type="caution">
    <text evidence="5">The sequence shown here is derived from an EMBL/GenBank/DDBJ whole genome shotgun (WGS) entry which is preliminary data.</text>
</comment>
<feature type="domain" description="Lreu-0056-like" evidence="4">
    <location>
        <begin position="217"/>
        <end position="329"/>
    </location>
</feature>
<evidence type="ECO:0008006" key="7">
    <source>
        <dbReference type="Google" id="ProtNLM"/>
    </source>
</evidence>
<dbReference type="InterPro" id="IPR031927">
    <property type="entry name" value="DUF4767"/>
</dbReference>
<dbReference type="RefSeq" id="WP_172981374.1">
    <property type="nucleotide sequence ID" value="NZ_WCFF01000129.1"/>
</dbReference>
<feature type="chain" id="PRO_5040360967" description="DUF4767 domain-containing protein" evidence="2">
    <location>
        <begin position="25"/>
        <end position="335"/>
    </location>
</feature>
<dbReference type="Proteomes" id="UP000601587">
    <property type="component" value="Unassembled WGS sequence"/>
</dbReference>
<feature type="compositionally biased region" description="Polar residues" evidence="1">
    <location>
        <begin position="54"/>
        <end position="66"/>
    </location>
</feature>
<feature type="region of interest" description="Disordered" evidence="1">
    <location>
        <begin position="29"/>
        <end position="66"/>
    </location>
</feature>
<evidence type="ECO:0000313" key="5">
    <source>
        <dbReference type="EMBL" id="NRN92450.1"/>
    </source>
</evidence>
<evidence type="ECO:0000256" key="2">
    <source>
        <dbReference type="SAM" id="SignalP"/>
    </source>
</evidence>
<dbReference type="Gene3D" id="3.30.1460.60">
    <property type="match status" value="1"/>
</dbReference>